<dbReference type="PANTHER" id="PTHR37308:SF1">
    <property type="entry name" value="POLYPRENYL-PHOSPHATE TRANSPORTER"/>
    <property type="match status" value="1"/>
</dbReference>
<reference evidence="2" key="1">
    <citation type="submission" date="2018-05" db="EMBL/GenBank/DDBJ databases">
        <authorList>
            <person name="Lanie J.A."/>
            <person name="Ng W.-L."/>
            <person name="Kazmierczak K.M."/>
            <person name="Andrzejewski T.M."/>
            <person name="Davidsen T.M."/>
            <person name="Wayne K.J."/>
            <person name="Tettelin H."/>
            <person name="Glass J.I."/>
            <person name="Rusch D."/>
            <person name="Podicherti R."/>
            <person name="Tsui H.-C.T."/>
            <person name="Winkler M.E."/>
        </authorList>
    </citation>
    <scope>NUCLEOTIDE SEQUENCE</scope>
</reference>
<dbReference type="AlphaFoldDB" id="A0A381N5L4"/>
<keyword evidence="1" id="KW-0472">Membrane</keyword>
<dbReference type="InterPro" id="IPR007163">
    <property type="entry name" value="VCA0040-like"/>
</dbReference>
<dbReference type="PANTHER" id="PTHR37308">
    <property type="entry name" value="INTEGRAL MEMBRANE PROTEIN"/>
    <property type="match status" value="1"/>
</dbReference>
<gene>
    <name evidence="2" type="ORF">METZ01_LOCUS2593</name>
</gene>
<evidence type="ECO:0000313" key="2">
    <source>
        <dbReference type="EMBL" id="SUZ49739.1"/>
    </source>
</evidence>
<feature type="transmembrane region" description="Helical" evidence="1">
    <location>
        <begin position="56"/>
        <end position="78"/>
    </location>
</feature>
<feature type="transmembrane region" description="Helical" evidence="1">
    <location>
        <begin position="115"/>
        <end position="134"/>
    </location>
</feature>
<feature type="transmembrane region" description="Helical" evidence="1">
    <location>
        <begin position="140"/>
        <end position="172"/>
    </location>
</feature>
<keyword evidence="1" id="KW-1133">Transmembrane helix</keyword>
<accession>A0A381N5L4</accession>
<organism evidence="2">
    <name type="scientific">marine metagenome</name>
    <dbReference type="NCBI Taxonomy" id="408172"/>
    <lineage>
        <taxon>unclassified sequences</taxon>
        <taxon>metagenomes</taxon>
        <taxon>ecological metagenomes</taxon>
    </lineage>
</organism>
<keyword evidence="1" id="KW-0812">Transmembrane</keyword>
<dbReference type="Pfam" id="PF04018">
    <property type="entry name" value="VCA0040-like"/>
    <property type="match status" value="1"/>
</dbReference>
<feature type="transmembrane region" description="Helical" evidence="1">
    <location>
        <begin position="84"/>
        <end position="103"/>
    </location>
</feature>
<name>A0A381N5L4_9ZZZZ</name>
<evidence type="ECO:0008006" key="3">
    <source>
        <dbReference type="Google" id="ProtNLM"/>
    </source>
</evidence>
<protein>
    <recommendedName>
        <fullName evidence="3">DUF368 domain-containing protein</fullName>
    </recommendedName>
</protein>
<evidence type="ECO:0000256" key="1">
    <source>
        <dbReference type="SAM" id="Phobius"/>
    </source>
</evidence>
<proteinExistence type="predicted"/>
<feature type="transmembrane region" description="Helical" evidence="1">
    <location>
        <begin position="215"/>
        <end position="234"/>
    </location>
</feature>
<feature type="transmembrane region" description="Helical" evidence="1">
    <location>
        <begin position="184"/>
        <end position="209"/>
    </location>
</feature>
<feature type="transmembrane region" description="Helical" evidence="1">
    <location>
        <begin position="255"/>
        <end position="276"/>
    </location>
</feature>
<sequence length="291" mass="31096">MGAADIIPGVSGGTVALLLGIYDRLIEQIKSLSSALSRLGRGDLSGFRQRIGSIDWSFLISLLVGIFLAIASLISWLRNQIQEHPVTVSAVFFGLVAASALVARREVTQWRPSRYLIFVATALSTFGILGLRSGGIENPAAIVVLLAGALAVCAMILPGISGSFVLLTIGLYDHLIGVIEGRDFGTLLLYAIGAIIGLSLFSHILHWLLNAYRDYVVAGLLGLMTGSLRVLWPWPTTNGGIEDTRLEIPQFNETYGALVAALLGALGLVLLVRIAARFENFDGQDALESHS</sequence>
<dbReference type="EMBL" id="UINC01000133">
    <property type="protein sequence ID" value="SUZ49739.1"/>
    <property type="molecule type" value="Genomic_DNA"/>
</dbReference>
<feature type="transmembrane region" description="Helical" evidence="1">
    <location>
        <begin position="6"/>
        <end position="22"/>
    </location>
</feature>